<comment type="caution">
    <text evidence="1">The sequence shown here is derived from an EMBL/GenBank/DDBJ whole genome shotgun (WGS) entry which is preliminary data.</text>
</comment>
<sequence length="103" mass="11798">MQNASTNSCDAGVCLGFHPWLRRSFWNPLGRGAEVPFSFCDDSSNCITMVEDLKIVNTRFAEGQITPQKRTPHIGSFYNYDKSYSESNEQIMEDLKNVIRKEQ</sequence>
<dbReference type="AlphaFoldDB" id="A0AAD5MWP6"/>
<organism evidence="1 2">
    <name type="scientific">Parelaphostrongylus tenuis</name>
    <name type="common">Meningeal worm</name>
    <dbReference type="NCBI Taxonomy" id="148309"/>
    <lineage>
        <taxon>Eukaryota</taxon>
        <taxon>Metazoa</taxon>
        <taxon>Ecdysozoa</taxon>
        <taxon>Nematoda</taxon>
        <taxon>Chromadorea</taxon>
        <taxon>Rhabditida</taxon>
        <taxon>Rhabditina</taxon>
        <taxon>Rhabditomorpha</taxon>
        <taxon>Strongyloidea</taxon>
        <taxon>Metastrongylidae</taxon>
        <taxon>Parelaphostrongylus</taxon>
    </lineage>
</organism>
<dbReference type="EMBL" id="JAHQIW010004882">
    <property type="protein sequence ID" value="KAJ1364163.1"/>
    <property type="molecule type" value="Genomic_DNA"/>
</dbReference>
<evidence type="ECO:0000313" key="1">
    <source>
        <dbReference type="EMBL" id="KAJ1364163.1"/>
    </source>
</evidence>
<name>A0AAD5MWP6_PARTN</name>
<dbReference type="Proteomes" id="UP001196413">
    <property type="component" value="Unassembled WGS sequence"/>
</dbReference>
<gene>
    <name evidence="1" type="ORF">KIN20_024186</name>
</gene>
<keyword evidence="2" id="KW-1185">Reference proteome</keyword>
<protein>
    <submittedName>
        <fullName evidence="1">Uncharacterized protein</fullName>
    </submittedName>
</protein>
<accession>A0AAD5MWP6</accession>
<proteinExistence type="predicted"/>
<reference evidence="1" key="1">
    <citation type="submission" date="2021-06" db="EMBL/GenBank/DDBJ databases">
        <title>Parelaphostrongylus tenuis whole genome reference sequence.</title>
        <authorList>
            <person name="Garwood T.J."/>
            <person name="Larsen P.A."/>
            <person name="Fountain-Jones N.M."/>
            <person name="Garbe J.R."/>
            <person name="Macchietto M.G."/>
            <person name="Kania S.A."/>
            <person name="Gerhold R.W."/>
            <person name="Richards J.E."/>
            <person name="Wolf T.M."/>
        </authorList>
    </citation>
    <scope>NUCLEOTIDE SEQUENCE</scope>
    <source>
        <strain evidence="1">MNPRO001-30</strain>
        <tissue evidence="1">Meninges</tissue>
    </source>
</reference>
<evidence type="ECO:0000313" key="2">
    <source>
        <dbReference type="Proteomes" id="UP001196413"/>
    </source>
</evidence>